<sequence>MDNEVNYFLSDVAAQPVCNYKVLFDSPPDNFKVHATILFKDNIFYRKECFFKINKVIMKAVANKNGLEFYNVSGVDKYKIGSTQWNTEINGYDLFIGLKKILSIEIQRNHPMVMRVCFEECKSHDILCNKWPFVYKLNELTENVYTDKNNFSLCRLDSPDRISMSMAKRTREEFILVYFKPWCGFTAFAIGASMLICK</sequence>
<reference evidence="3" key="1">
    <citation type="submission" date="2013-02" db="EMBL/GenBank/DDBJ databases">
        <authorList>
            <consortium name="The Broad Institute Genome Sequencing Platform"/>
            <person name="Cuomo C."/>
            <person name="Becnel J."/>
            <person name="Sanscrainte N."/>
            <person name="Walker B."/>
            <person name="Young S.K."/>
            <person name="Zeng Q."/>
            <person name="Gargeya S."/>
            <person name="Fitzgerald M."/>
            <person name="Haas B."/>
            <person name="Abouelleil A."/>
            <person name="Alvarado L."/>
            <person name="Arachchi H.M."/>
            <person name="Berlin A.M."/>
            <person name="Chapman S.B."/>
            <person name="Dewar J."/>
            <person name="Goldberg J."/>
            <person name="Griggs A."/>
            <person name="Gujja S."/>
            <person name="Hansen M."/>
            <person name="Howarth C."/>
            <person name="Imamovic A."/>
            <person name="Larimer J."/>
            <person name="McCowan C."/>
            <person name="Murphy C."/>
            <person name="Neiman D."/>
            <person name="Pearson M."/>
            <person name="Priest M."/>
            <person name="Roberts A."/>
            <person name="Saif S."/>
            <person name="Shea T."/>
            <person name="Sisk P."/>
            <person name="Sykes S."/>
            <person name="Wortman J."/>
            <person name="Nusbaum C."/>
            <person name="Birren B."/>
        </authorList>
    </citation>
    <scope>NUCLEOTIDE SEQUENCE [LARGE SCALE GENOMIC DNA]</scope>
    <source>
        <strain evidence="3">PRA339</strain>
    </source>
</reference>
<evidence type="ECO:0008006" key="4">
    <source>
        <dbReference type="Google" id="ProtNLM"/>
    </source>
</evidence>
<dbReference type="OrthoDB" id="2197319at2759"/>
<protein>
    <recommendedName>
        <fullName evidence="4">Tubby C-terminal domain-containing protein</fullName>
    </recommendedName>
</protein>
<gene>
    <name evidence="2" type="ORF">H312_01880</name>
</gene>
<dbReference type="SUPFAM" id="SSF54518">
    <property type="entry name" value="Tubby C-terminal domain-like"/>
    <property type="match status" value="1"/>
</dbReference>
<proteinExistence type="predicted"/>
<organism evidence="2 3">
    <name type="scientific">Anncaliia algerae PRA339</name>
    <dbReference type="NCBI Taxonomy" id="1288291"/>
    <lineage>
        <taxon>Eukaryota</taxon>
        <taxon>Fungi</taxon>
        <taxon>Fungi incertae sedis</taxon>
        <taxon>Microsporidia</taxon>
        <taxon>Tubulinosematoidea</taxon>
        <taxon>Tubulinosematidae</taxon>
        <taxon>Anncaliia</taxon>
    </lineage>
</organism>
<evidence type="ECO:0000313" key="3">
    <source>
        <dbReference type="Proteomes" id="UP000030655"/>
    </source>
</evidence>
<keyword evidence="1" id="KW-1133">Transmembrane helix</keyword>
<keyword evidence="1" id="KW-0812">Transmembrane</keyword>
<accession>A0A059F0S7</accession>
<dbReference type="HOGENOM" id="CLU_1377787_0_0_1"/>
<dbReference type="AlphaFoldDB" id="A0A059F0S7"/>
<evidence type="ECO:0000256" key="1">
    <source>
        <dbReference type="SAM" id="Phobius"/>
    </source>
</evidence>
<dbReference type="VEuPathDB" id="MicrosporidiaDB:H312_01880"/>
<keyword evidence="1" id="KW-0472">Membrane</keyword>
<dbReference type="EMBL" id="KK365166">
    <property type="protein sequence ID" value="KCZ80717.1"/>
    <property type="molecule type" value="Genomic_DNA"/>
</dbReference>
<name>A0A059F0S7_9MICR</name>
<evidence type="ECO:0000313" key="2">
    <source>
        <dbReference type="EMBL" id="KCZ80717.1"/>
    </source>
</evidence>
<reference evidence="2 3" key="2">
    <citation type="submission" date="2014-03" db="EMBL/GenBank/DDBJ databases">
        <title>The Genome Sequence of Anncaliia algerae insect isolate PRA339.</title>
        <authorList>
            <consortium name="The Broad Institute Genome Sequencing Platform"/>
            <consortium name="The Broad Institute Genome Sequencing Center for Infectious Disease"/>
            <person name="Cuomo C."/>
            <person name="Becnel J."/>
            <person name="Sanscrainte N."/>
            <person name="Walker B."/>
            <person name="Young S.K."/>
            <person name="Zeng Q."/>
            <person name="Gargeya S."/>
            <person name="Fitzgerald M."/>
            <person name="Haas B."/>
            <person name="Abouelleil A."/>
            <person name="Alvarado L."/>
            <person name="Arachchi H.M."/>
            <person name="Berlin A.M."/>
            <person name="Chapman S.B."/>
            <person name="Dewar J."/>
            <person name="Goldberg J."/>
            <person name="Griggs A."/>
            <person name="Gujja S."/>
            <person name="Hansen M."/>
            <person name="Howarth C."/>
            <person name="Imamovic A."/>
            <person name="Larimer J."/>
            <person name="McCowan C."/>
            <person name="Murphy C."/>
            <person name="Neiman D."/>
            <person name="Pearson M."/>
            <person name="Priest M."/>
            <person name="Roberts A."/>
            <person name="Saif S."/>
            <person name="Shea T."/>
            <person name="Sisk P."/>
            <person name="Sykes S."/>
            <person name="Wortman J."/>
            <person name="Nusbaum C."/>
            <person name="Birren B."/>
        </authorList>
    </citation>
    <scope>NUCLEOTIDE SEQUENCE [LARGE SCALE GENOMIC DNA]</scope>
    <source>
        <strain evidence="2 3">PRA339</strain>
    </source>
</reference>
<feature type="transmembrane region" description="Helical" evidence="1">
    <location>
        <begin position="174"/>
        <end position="196"/>
    </location>
</feature>
<keyword evidence="3" id="KW-1185">Reference proteome</keyword>
<dbReference type="InterPro" id="IPR025659">
    <property type="entry name" value="Tubby-like_C"/>
</dbReference>
<dbReference type="Proteomes" id="UP000030655">
    <property type="component" value="Unassembled WGS sequence"/>
</dbReference>